<dbReference type="AlphaFoldDB" id="A0A1B7MJM9"/>
<evidence type="ECO:0000313" key="2">
    <source>
        <dbReference type="Proteomes" id="UP000092154"/>
    </source>
</evidence>
<dbReference type="InParanoid" id="A0A1B7MJM9"/>
<protein>
    <submittedName>
        <fullName evidence="1">Uncharacterized protein</fullName>
    </submittedName>
</protein>
<dbReference type="OrthoDB" id="2423701at2759"/>
<evidence type="ECO:0000313" key="1">
    <source>
        <dbReference type="EMBL" id="OAX32804.1"/>
    </source>
</evidence>
<name>A0A1B7MJM9_9AGAM</name>
<organism evidence="1 2">
    <name type="scientific">Rhizopogon vinicolor AM-OR11-026</name>
    <dbReference type="NCBI Taxonomy" id="1314800"/>
    <lineage>
        <taxon>Eukaryota</taxon>
        <taxon>Fungi</taxon>
        <taxon>Dikarya</taxon>
        <taxon>Basidiomycota</taxon>
        <taxon>Agaricomycotina</taxon>
        <taxon>Agaricomycetes</taxon>
        <taxon>Agaricomycetidae</taxon>
        <taxon>Boletales</taxon>
        <taxon>Suillineae</taxon>
        <taxon>Rhizopogonaceae</taxon>
        <taxon>Rhizopogon</taxon>
    </lineage>
</organism>
<feature type="non-terminal residue" evidence="1">
    <location>
        <position position="1"/>
    </location>
</feature>
<sequence>AQERLKEKGWNNLRPALSVTVRVAIMRAAMDGNLRQEPQASVHYLRRALDLLEWGRSIWENVPKDNRGEIFEDTFVIGVRGMYLKMFSEAYHTDPGLNSKFPLEHLKKEAEDLLKETELAPTLMKEKVDPGFLLSFIQYPAGIAHSYVFCFSTPDFWSAHLALLCRMIGLYHVEMAQYCAKAVFERSLTEPTFRCMSLKKTHTHSNIRASGRLTLANRRVPTCIEEEITASLVVQSQASQ</sequence>
<dbReference type="STRING" id="1314800.A0A1B7MJM9"/>
<dbReference type="EMBL" id="KV448912">
    <property type="protein sequence ID" value="OAX32804.1"/>
    <property type="molecule type" value="Genomic_DNA"/>
</dbReference>
<keyword evidence="2" id="KW-1185">Reference proteome</keyword>
<gene>
    <name evidence="1" type="ORF">K503DRAFT_701512</name>
</gene>
<dbReference type="Proteomes" id="UP000092154">
    <property type="component" value="Unassembled WGS sequence"/>
</dbReference>
<proteinExistence type="predicted"/>
<reference evidence="1 2" key="1">
    <citation type="submission" date="2016-06" db="EMBL/GenBank/DDBJ databases">
        <title>Comparative genomics of the ectomycorrhizal sister species Rhizopogon vinicolor and Rhizopogon vesiculosus (Basidiomycota: Boletales) reveals a divergence of the mating type B locus.</title>
        <authorList>
            <consortium name="DOE Joint Genome Institute"/>
            <person name="Mujic A.B."/>
            <person name="Kuo A."/>
            <person name="Tritt A."/>
            <person name="Lipzen A."/>
            <person name="Chen C."/>
            <person name="Johnson J."/>
            <person name="Sharma A."/>
            <person name="Barry K."/>
            <person name="Grigoriev I.V."/>
            <person name="Spatafora J.W."/>
        </authorList>
    </citation>
    <scope>NUCLEOTIDE SEQUENCE [LARGE SCALE GENOMIC DNA]</scope>
    <source>
        <strain evidence="1 2">AM-OR11-026</strain>
    </source>
</reference>
<accession>A0A1B7MJM9</accession>